<proteinExistence type="predicted"/>
<comment type="caution">
    <text evidence="2">The sequence shown here is derived from an EMBL/GenBank/DDBJ whole genome shotgun (WGS) entry which is preliminary data.</text>
</comment>
<evidence type="ECO:0000313" key="2">
    <source>
        <dbReference type="EMBL" id="KKM65874.1"/>
    </source>
</evidence>
<feature type="compositionally biased region" description="Pro residues" evidence="1">
    <location>
        <begin position="46"/>
        <end position="58"/>
    </location>
</feature>
<reference evidence="2" key="1">
    <citation type="journal article" date="2015" name="Nature">
        <title>Complex archaea that bridge the gap between prokaryotes and eukaryotes.</title>
        <authorList>
            <person name="Spang A."/>
            <person name="Saw J.H."/>
            <person name="Jorgensen S.L."/>
            <person name="Zaremba-Niedzwiedzka K."/>
            <person name="Martijn J."/>
            <person name="Lind A.E."/>
            <person name="van Eijk R."/>
            <person name="Schleper C."/>
            <person name="Guy L."/>
            <person name="Ettema T.J."/>
        </authorList>
    </citation>
    <scope>NUCLEOTIDE SEQUENCE</scope>
</reference>
<dbReference type="EMBL" id="LAZR01010642">
    <property type="protein sequence ID" value="KKM65874.1"/>
    <property type="molecule type" value="Genomic_DNA"/>
</dbReference>
<evidence type="ECO:0000256" key="1">
    <source>
        <dbReference type="SAM" id="MobiDB-lite"/>
    </source>
</evidence>
<name>A0A0F9J7W2_9ZZZZ</name>
<accession>A0A0F9J7W2</accession>
<feature type="region of interest" description="Disordered" evidence="1">
    <location>
        <begin position="1"/>
        <end position="58"/>
    </location>
</feature>
<sequence>MVMEATGVARQLTPDEQQVVGAEVQEARVPDTVLPRIEQPEKRETPPAPLPRAPMPPPAQLQEEIARQTIFGIPIARVNRYEGTETEWRPLLRWAIPPDRTGDLHEIAILSDNDEKTRLRLVFAGADQGVPEDRQTSSPLSLPWRGTVLPPNSSIVVEVRSTDGTSIIVDATLTGTER</sequence>
<gene>
    <name evidence="2" type="ORF">LCGC14_1486900</name>
</gene>
<organism evidence="2">
    <name type="scientific">marine sediment metagenome</name>
    <dbReference type="NCBI Taxonomy" id="412755"/>
    <lineage>
        <taxon>unclassified sequences</taxon>
        <taxon>metagenomes</taxon>
        <taxon>ecological metagenomes</taxon>
    </lineage>
</organism>
<protein>
    <submittedName>
        <fullName evidence="2">Uncharacterized protein</fullName>
    </submittedName>
</protein>
<dbReference type="AlphaFoldDB" id="A0A0F9J7W2"/>